<evidence type="ECO:0000256" key="2">
    <source>
        <dbReference type="ARBA" id="ARBA00012405"/>
    </source>
</evidence>
<dbReference type="Pfam" id="PF01565">
    <property type="entry name" value="FAD_binding_4"/>
    <property type="match status" value="1"/>
</dbReference>
<sequence length="530" mass="59511">MPAPTSATPSLEDHAKAVAKISDDVRGFHERGEKFRISHGSTNSTRQSATRRKTNFIDTSGLSHVLKVDVEARTALVQPNVPMDRLAEETMKYGLIPPVIMEFPGITVGGGYSGTSGESSSFKYGYFDQTINWVEMVLANGEVVRCSRTERPDLFHGAAGAVGTFGVTTLVELQLKEAKKFVETTYHPVSSVAEAVELSEQLIKEPDTYDYVDGILFSKTSGAIITGRATNKPSAAAPVRTFSAPKDPWFYLHVQDQIKGGRKTTEAVPLAEYLFRYDRGGFWVGRSAFEYFHFPFNAATRRVLDDFLHTRMLYAALHASGQSRRYVVQDLALPFATAEQFVDYTADTFGIWPLWLCPLKQSPLPTMHPNNSSEVEQVAVVEKGATETRLKPLLNIGLWGWAPPHAQNDIDAFAALNRDLETKLRDLGGMKWLYAHTYYTEDEFWRTYRNRGWYDGLREKYGATGLPSVYEKVKVDVEVEKKVKEEGGWKRRLLDAWPLGGAWAIREAIKSGLYWKHRNATWNKHGHGGK</sequence>
<evidence type="ECO:0000256" key="6">
    <source>
        <dbReference type="SAM" id="MobiDB-lite"/>
    </source>
</evidence>
<dbReference type="PANTHER" id="PTHR10801">
    <property type="entry name" value="24-DEHYDROCHOLESTEROL REDUCTASE"/>
    <property type="match status" value="1"/>
</dbReference>
<feature type="domain" description="FAD-binding PCMH-type" evidence="7">
    <location>
        <begin position="1"/>
        <end position="178"/>
    </location>
</feature>
<evidence type="ECO:0000259" key="7">
    <source>
        <dbReference type="PROSITE" id="PS51387"/>
    </source>
</evidence>
<proteinExistence type="predicted"/>
<dbReference type="InterPro" id="IPR040165">
    <property type="entry name" value="Diminuto-like"/>
</dbReference>
<comment type="subcellular location">
    <subcellularLocation>
        <location evidence="1">Membrane</location>
        <topology evidence="1">Single-pass membrane protein</topology>
    </subcellularLocation>
</comment>
<accession>A0ABR3TPF0</accession>
<keyword evidence="3" id="KW-0812">Transmembrane</keyword>
<dbReference type="EC" id="1.3.1.72" evidence="2"/>
<dbReference type="InterPro" id="IPR016166">
    <property type="entry name" value="FAD-bd_PCMH"/>
</dbReference>
<evidence type="ECO:0000256" key="5">
    <source>
        <dbReference type="ARBA" id="ARBA00023136"/>
    </source>
</evidence>
<organism evidence="8 9">
    <name type="scientific">Diplodia intermedia</name>
    <dbReference type="NCBI Taxonomy" id="856260"/>
    <lineage>
        <taxon>Eukaryota</taxon>
        <taxon>Fungi</taxon>
        <taxon>Dikarya</taxon>
        <taxon>Ascomycota</taxon>
        <taxon>Pezizomycotina</taxon>
        <taxon>Dothideomycetes</taxon>
        <taxon>Dothideomycetes incertae sedis</taxon>
        <taxon>Botryosphaeriales</taxon>
        <taxon>Botryosphaeriaceae</taxon>
        <taxon>Diplodia</taxon>
    </lineage>
</organism>
<dbReference type="InterPro" id="IPR006094">
    <property type="entry name" value="Oxid_FAD_bind_N"/>
</dbReference>
<keyword evidence="5" id="KW-0472">Membrane</keyword>
<evidence type="ECO:0000313" key="8">
    <source>
        <dbReference type="EMBL" id="KAL1641535.1"/>
    </source>
</evidence>
<protein>
    <recommendedName>
        <fullName evidence="2">Delta(24)-sterol reductase</fullName>
        <ecNumber evidence="2">1.3.1.72</ecNumber>
    </recommendedName>
</protein>
<evidence type="ECO:0000313" key="9">
    <source>
        <dbReference type="Proteomes" id="UP001521184"/>
    </source>
</evidence>
<dbReference type="SUPFAM" id="SSF56176">
    <property type="entry name" value="FAD-binding/transporter-associated domain-like"/>
    <property type="match status" value="1"/>
</dbReference>
<comment type="caution">
    <text evidence="8">The sequence shown here is derived from an EMBL/GenBank/DDBJ whole genome shotgun (WGS) entry which is preliminary data.</text>
</comment>
<dbReference type="PANTHER" id="PTHR10801:SF10">
    <property type="entry name" value="FAD BINDING DOMAIN PROTEIN (AFU_ORTHOLOGUE AFUA_6G14300)"/>
    <property type="match status" value="1"/>
</dbReference>
<feature type="compositionally biased region" description="Polar residues" evidence="6">
    <location>
        <begin position="39"/>
        <end position="48"/>
    </location>
</feature>
<evidence type="ECO:0000256" key="3">
    <source>
        <dbReference type="ARBA" id="ARBA00022692"/>
    </source>
</evidence>
<dbReference type="EMBL" id="JAKEKT020000039">
    <property type="protein sequence ID" value="KAL1641535.1"/>
    <property type="molecule type" value="Genomic_DNA"/>
</dbReference>
<dbReference type="InterPro" id="IPR016169">
    <property type="entry name" value="FAD-bd_PCMH_sub2"/>
</dbReference>
<evidence type="ECO:0000256" key="4">
    <source>
        <dbReference type="ARBA" id="ARBA00022989"/>
    </source>
</evidence>
<feature type="region of interest" description="Disordered" evidence="6">
    <location>
        <begin position="31"/>
        <end position="51"/>
    </location>
</feature>
<name>A0ABR3TPF0_9PEZI</name>
<dbReference type="Gene3D" id="3.30.465.10">
    <property type="match status" value="1"/>
</dbReference>
<evidence type="ECO:0000256" key="1">
    <source>
        <dbReference type="ARBA" id="ARBA00004167"/>
    </source>
</evidence>
<dbReference type="PROSITE" id="PS51387">
    <property type="entry name" value="FAD_PCMH"/>
    <property type="match status" value="1"/>
</dbReference>
<dbReference type="InterPro" id="IPR036318">
    <property type="entry name" value="FAD-bd_PCMH-like_sf"/>
</dbReference>
<keyword evidence="9" id="KW-1185">Reference proteome</keyword>
<dbReference type="Proteomes" id="UP001521184">
    <property type="component" value="Unassembled WGS sequence"/>
</dbReference>
<keyword evidence="4" id="KW-1133">Transmembrane helix</keyword>
<reference evidence="8 9" key="1">
    <citation type="journal article" date="2023" name="Plant Dis.">
        <title>First Report of Diplodia intermedia Causing Canker and Dieback Diseases on Apple Trees in Canada.</title>
        <authorList>
            <person name="Ellouze W."/>
            <person name="Ilyukhin E."/>
            <person name="Sulman M."/>
            <person name="Ali S."/>
        </authorList>
    </citation>
    <scope>NUCLEOTIDE SEQUENCE [LARGE SCALE GENOMIC DNA]</scope>
    <source>
        <strain evidence="8 9">M45-28</strain>
    </source>
</reference>
<gene>
    <name evidence="8" type="ORF">SLS58_006041</name>
</gene>